<keyword evidence="1 6" id="KW-0436">Ligase</keyword>
<proteinExistence type="inferred from homology"/>
<evidence type="ECO:0000256" key="2">
    <source>
        <dbReference type="ARBA" id="ARBA00022694"/>
    </source>
</evidence>
<dbReference type="SUPFAM" id="SSF82829">
    <property type="entry name" value="MesJ substrate recognition domain-like"/>
    <property type="match status" value="1"/>
</dbReference>
<dbReference type="Pfam" id="PF01171">
    <property type="entry name" value="ATP_bind_3"/>
    <property type="match status" value="1"/>
</dbReference>
<dbReference type="HAMAP" id="MF_01161">
    <property type="entry name" value="tRNA_Ile_lys_synt"/>
    <property type="match status" value="1"/>
</dbReference>
<protein>
    <recommendedName>
        <fullName evidence="6">tRNA(Ile)-lysidine synthase</fullName>
        <ecNumber evidence="6">6.3.4.19</ecNumber>
    </recommendedName>
    <alternativeName>
        <fullName evidence="6">tRNA(Ile)-2-lysyl-cytidine synthase</fullName>
    </alternativeName>
    <alternativeName>
        <fullName evidence="6">tRNA(Ile)-lysidine synthetase</fullName>
    </alternativeName>
</protein>
<reference evidence="8" key="1">
    <citation type="submission" date="2015-01" db="EMBL/GenBank/DDBJ databases">
        <title>The complete plastid genome of Bangia fuscopurpurea (Dillwyn) Lyngbye revealed ancestral gene repertoire and highly conserved synteny among genera of Bangiales (Rhodophyta).</title>
        <authorList>
            <person name="Cao M."/>
            <person name="Bi G."/>
            <person name="Mao Y."/>
            <person name="Kong F."/>
        </authorList>
    </citation>
    <scope>NUCLEOTIDE SEQUENCE</scope>
</reference>
<dbReference type="CDD" id="cd01992">
    <property type="entry name" value="TilS_N"/>
    <property type="match status" value="1"/>
</dbReference>
<dbReference type="EMBL" id="KP714733">
    <property type="protein sequence ID" value="AKE98982.1"/>
    <property type="molecule type" value="Genomic_DNA"/>
</dbReference>
<dbReference type="AlphaFoldDB" id="A0A0F6SCT5"/>
<geneLocation type="plastid" evidence="8"/>
<feature type="binding site" evidence="6">
    <location>
        <begin position="32"/>
        <end position="37"/>
    </location>
    <ligand>
        <name>ATP</name>
        <dbReference type="ChEBI" id="CHEBI:30616"/>
    </ligand>
</feature>
<evidence type="ECO:0000256" key="6">
    <source>
        <dbReference type="HAMAP-Rule" id="MF_01161"/>
    </source>
</evidence>
<evidence type="ECO:0000256" key="1">
    <source>
        <dbReference type="ARBA" id="ARBA00022598"/>
    </source>
</evidence>
<dbReference type="GO" id="GO:0006400">
    <property type="term" value="P:tRNA modification"/>
    <property type="evidence" value="ECO:0007669"/>
    <property type="project" value="UniProtKB-UniRule"/>
</dbReference>
<keyword evidence="8" id="KW-0934">Plastid</keyword>
<dbReference type="GO" id="GO:0005524">
    <property type="term" value="F:ATP binding"/>
    <property type="evidence" value="ECO:0007669"/>
    <property type="project" value="UniProtKB-UniRule"/>
</dbReference>
<comment type="catalytic activity">
    <reaction evidence="5 6">
        <text>cytidine(34) in tRNA(Ile2) + L-lysine + ATP = lysidine(34) in tRNA(Ile2) + AMP + diphosphate + H(+)</text>
        <dbReference type="Rhea" id="RHEA:43744"/>
        <dbReference type="Rhea" id="RHEA-COMP:10625"/>
        <dbReference type="Rhea" id="RHEA-COMP:10670"/>
        <dbReference type="ChEBI" id="CHEBI:15378"/>
        <dbReference type="ChEBI" id="CHEBI:30616"/>
        <dbReference type="ChEBI" id="CHEBI:32551"/>
        <dbReference type="ChEBI" id="CHEBI:33019"/>
        <dbReference type="ChEBI" id="CHEBI:82748"/>
        <dbReference type="ChEBI" id="CHEBI:83665"/>
        <dbReference type="ChEBI" id="CHEBI:456215"/>
        <dbReference type="EC" id="6.3.4.19"/>
    </reaction>
</comment>
<name>A0A0F6SCT5_BANFU</name>
<comment type="domain">
    <text evidence="6">The N-terminal region contains the highly conserved SGGXDS motif, predicted to be a P-loop motif involved in ATP binding.</text>
</comment>
<sequence length="326" mass="38091">MPLHSSLHKKFVSTLELKQLLKPRSSLLVSFSGGQDSLTLVKLLYDFRHIYQWRIALIHFDHRWRPDSMLASRQVFIYAKLHSLSLYYFECPDYLSTEEASRKWRYATLMDVAHKNNFTKIVLAHTATDKAETLISNLCRGTSLDGLSSITWSIKLLQSVYLIRPILNFYRSETSWFCRKYHLPIWIDRSNYNYIMLRNRLRQELIPYIKSYLQPNFEEKCHSLSSLITSDTDFLEQESTRICAVVQHAELVAVNYIALKLLHISLQSRVLRSFCISNLNFNPNSKEISDMITFINQNILITVKIKNYILGINGVWLYAGMSNSES</sequence>
<evidence type="ECO:0000256" key="4">
    <source>
        <dbReference type="ARBA" id="ARBA00022840"/>
    </source>
</evidence>
<dbReference type="InterPro" id="IPR012094">
    <property type="entry name" value="tRNA_Ile_lys_synt"/>
</dbReference>
<evidence type="ECO:0000256" key="3">
    <source>
        <dbReference type="ARBA" id="ARBA00022741"/>
    </source>
</evidence>
<comment type="similarity">
    <text evidence="6">Belongs to the tRNA(Ile)-lysidine synthase family.</text>
</comment>
<dbReference type="NCBIfam" id="TIGR02432">
    <property type="entry name" value="lysidine_TilS_N"/>
    <property type="match status" value="1"/>
</dbReference>
<keyword evidence="2 6" id="KW-0819">tRNA processing</keyword>
<comment type="function">
    <text evidence="6">Ligates lysine onto the cytidine present at position 34 of the AUA codon-specific tRNA(Ile) that contains the anticodon CAU, in an ATP-dependent manner. Cytidine is converted to lysidine, thus changing the amino acid specificity of the tRNA from methionine to isoleucine.</text>
</comment>
<dbReference type="Gene3D" id="1.20.59.20">
    <property type="match status" value="1"/>
</dbReference>
<organism evidence="8">
    <name type="scientific">Bangia fuscopurpurea</name>
    <name type="common">Red alga</name>
    <name type="synonym">Conferva fuscopurpurea</name>
    <dbReference type="NCBI Taxonomy" id="101920"/>
    <lineage>
        <taxon>Eukaryota</taxon>
        <taxon>Rhodophyta</taxon>
        <taxon>Bangiophyceae</taxon>
        <taxon>Bangiales</taxon>
        <taxon>Bangiaceae</taxon>
        <taxon>Bangia</taxon>
    </lineage>
</organism>
<feature type="domain" description="tRNA(Ile)-lysidine/2-thiocytidine synthase N-terminal" evidence="7">
    <location>
        <begin position="27"/>
        <end position="204"/>
    </location>
</feature>
<evidence type="ECO:0000256" key="5">
    <source>
        <dbReference type="ARBA" id="ARBA00048539"/>
    </source>
</evidence>
<accession>A0A0F6SCT5</accession>
<gene>
    <name evidence="8" type="primary">orf327</name>
    <name evidence="6" type="synonym">tilS</name>
    <name evidence="8" type="ORF">BafuCp195</name>
</gene>
<keyword evidence="4 6" id="KW-0067">ATP-binding</keyword>
<evidence type="ECO:0000313" key="8">
    <source>
        <dbReference type="EMBL" id="AKE98982.1"/>
    </source>
</evidence>
<dbReference type="InterPro" id="IPR014729">
    <property type="entry name" value="Rossmann-like_a/b/a_fold"/>
</dbReference>
<dbReference type="InterPro" id="IPR012795">
    <property type="entry name" value="tRNA_Ile_lys_synt_N"/>
</dbReference>
<dbReference type="SUPFAM" id="SSF52402">
    <property type="entry name" value="Adenine nucleotide alpha hydrolases-like"/>
    <property type="match status" value="1"/>
</dbReference>
<dbReference type="EC" id="6.3.4.19" evidence="6"/>
<dbReference type="PANTHER" id="PTHR43033:SF1">
    <property type="entry name" value="TRNA(ILE)-LYSIDINE SYNTHASE-RELATED"/>
    <property type="match status" value="1"/>
</dbReference>
<dbReference type="Gene3D" id="3.40.50.620">
    <property type="entry name" value="HUPs"/>
    <property type="match status" value="1"/>
</dbReference>
<dbReference type="GO" id="GO:0032267">
    <property type="term" value="F:tRNA(Ile)-lysidine synthase activity"/>
    <property type="evidence" value="ECO:0007669"/>
    <property type="project" value="UniProtKB-EC"/>
</dbReference>
<dbReference type="InterPro" id="IPR011063">
    <property type="entry name" value="TilS/TtcA_N"/>
</dbReference>
<keyword evidence="3 6" id="KW-0547">Nucleotide-binding</keyword>
<evidence type="ECO:0000259" key="7">
    <source>
        <dbReference type="Pfam" id="PF01171"/>
    </source>
</evidence>
<dbReference type="PANTHER" id="PTHR43033">
    <property type="entry name" value="TRNA(ILE)-LYSIDINE SYNTHASE-RELATED"/>
    <property type="match status" value="1"/>
</dbReference>